<feature type="domain" description="HTH crp-type" evidence="5">
    <location>
        <begin position="148"/>
        <end position="222"/>
    </location>
</feature>
<dbReference type="PANTHER" id="PTHR24567:SF68">
    <property type="entry name" value="DNA-BINDING TRANSCRIPTIONAL DUAL REGULATOR CRP"/>
    <property type="match status" value="1"/>
</dbReference>
<dbReference type="Pfam" id="PF00027">
    <property type="entry name" value="cNMP_binding"/>
    <property type="match status" value="1"/>
</dbReference>
<dbReference type="EMBL" id="BOMI01000175">
    <property type="protein sequence ID" value="GID79672.1"/>
    <property type="molecule type" value="Genomic_DNA"/>
</dbReference>
<evidence type="ECO:0000259" key="4">
    <source>
        <dbReference type="PROSITE" id="PS50042"/>
    </source>
</evidence>
<evidence type="ECO:0000313" key="6">
    <source>
        <dbReference type="EMBL" id="GID79672.1"/>
    </source>
</evidence>
<dbReference type="Proteomes" id="UP000609879">
    <property type="component" value="Unassembled WGS sequence"/>
</dbReference>
<dbReference type="RefSeq" id="WP_203776131.1">
    <property type="nucleotide sequence ID" value="NZ_BAAABO010000031.1"/>
</dbReference>
<dbReference type="Gene3D" id="1.10.10.10">
    <property type="entry name" value="Winged helix-like DNA-binding domain superfamily/Winged helix DNA-binding domain"/>
    <property type="match status" value="1"/>
</dbReference>
<dbReference type="PANTHER" id="PTHR24567">
    <property type="entry name" value="CRP FAMILY TRANSCRIPTIONAL REGULATORY PROTEIN"/>
    <property type="match status" value="1"/>
</dbReference>
<name>A0ABQ3YI61_9ACTN</name>
<feature type="domain" description="Cyclic nucleotide-binding" evidence="4">
    <location>
        <begin position="14"/>
        <end position="117"/>
    </location>
</feature>
<gene>
    <name evidence="6" type="ORF">Ade02nite_83130</name>
</gene>
<sequence length="232" mass="25542">MPDTKIRAWPPRTFMARLSPPTAAALLRLGTEQRLPTGRILMREGEHGSYVALIRRGVVKVTAEMPDGRPALLSIRVAGDLVGEMGALNQLPRSATVTMCGPGTVRLIQVRDFAPFLTSHPPAAVALAATVGERLRWSNRRRIDFTSYPVKTRLARILTELADFHGLRSREGALEIGIRLTQPELATLCGAAEISVHKALRDMRRSHLVSSRYGRIIVWDLSGLRDRADAAP</sequence>
<evidence type="ECO:0000313" key="7">
    <source>
        <dbReference type="Proteomes" id="UP000609879"/>
    </source>
</evidence>
<comment type="caution">
    <text evidence="6">The sequence shown here is derived from an EMBL/GenBank/DDBJ whole genome shotgun (WGS) entry which is preliminary data.</text>
</comment>
<evidence type="ECO:0000256" key="2">
    <source>
        <dbReference type="ARBA" id="ARBA00023125"/>
    </source>
</evidence>
<dbReference type="InterPro" id="IPR036388">
    <property type="entry name" value="WH-like_DNA-bd_sf"/>
</dbReference>
<accession>A0ABQ3YI61</accession>
<keyword evidence="3" id="KW-0804">Transcription</keyword>
<organism evidence="6 7">
    <name type="scientific">Paractinoplanes deccanensis</name>
    <dbReference type="NCBI Taxonomy" id="113561"/>
    <lineage>
        <taxon>Bacteria</taxon>
        <taxon>Bacillati</taxon>
        <taxon>Actinomycetota</taxon>
        <taxon>Actinomycetes</taxon>
        <taxon>Micromonosporales</taxon>
        <taxon>Micromonosporaceae</taxon>
        <taxon>Paractinoplanes</taxon>
    </lineage>
</organism>
<dbReference type="PROSITE" id="PS51063">
    <property type="entry name" value="HTH_CRP_2"/>
    <property type="match status" value="1"/>
</dbReference>
<protein>
    <submittedName>
        <fullName evidence="6">Crp/Fnr family transcriptional regulator</fullName>
    </submittedName>
</protein>
<evidence type="ECO:0000259" key="5">
    <source>
        <dbReference type="PROSITE" id="PS51063"/>
    </source>
</evidence>
<dbReference type="Pfam" id="PF13545">
    <property type="entry name" value="HTH_Crp_2"/>
    <property type="match status" value="1"/>
</dbReference>
<dbReference type="InterPro" id="IPR014710">
    <property type="entry name" value="RmlC-like_jellyroll"/>
</dbReference>
<dbReference type="SMART" id="SM00100">
    <property type="entry name" value="cNMP"/>
    <property type="match status" value="1"/>
</dbReference>
<evidence type="ECO:0000256" key="3">
    <source>
        <dbReference type="ARBA" id="ARBA00023163"/>
    </source>
</evidence>
<dbReference type="InterPro" id="IPR036390">
    <property type="entry name" value="WH_DNA-bd_sf"/>
</dbReference>
<keyword evidence="1" id="KW-0805">Transcription regulation</keyword>
<dbReference type="InterPro" id="IPR012318">
    <property type="entry name" value="HTH_CRP"/>
</dbReference>
<dbReference type="InterPro" id="IPR000595">
    <property type="entry name" value="cNMP-bd_dom"/>
</dbReference>
<dbReference type="Gene3D" id="2.60.120.10">
    <property type="entry name" value="Jelly Rolls"/>
    <property type="match status" value="1"/>
</dbReference>
<dbReference type="PROSITE" id="PS50042">
    <property type="entry name" value="CNMP_BINDING_3"/>
    <property type="match status" value="1"/>
</dbReference>
<dbReference type="SUPFAM" id="SSF51206">
    <property type="entry name" value="cAMP-binding domain-like"/>
    <property type="match status" value="1"/>
</dbReference>
<dbReference type="InterPro" id="IPR018490">
    <property type="entry name" value="cNMP-bd_dom_sf"/>
</dbReference>
<dbReference type="InterPro" id="IPR050397">
    <property type="entry name" value="Env_Response_Regulators"/>
</dbReference>
<reference evidence="6 7" key="1">
    <citation type="submission" date="2021-01" db="EMBL/GenBank/DDBJ databases">
        <title>Whole genome shotgun sequence of Actinoplanes deccanensis NBRC 13994.</title>
        <authorList>
            <person name="Komaki H."/>
            <person name="Tamura T."/>
        </authorList>
    </citation>
    <scope>NUCLEOTIDE SEQUENCE [LARGE SCALE GENOMIC DNA]</scope>
    <source>
        <strain evidence="6 7">NBRC 13994</strain>
    </source>
</reference>
<dbReference type="CDD" id="cd00038">
    <property type="entry name" value="CAP_ED"/>
    <property type="match status" value="1"/>
</dbReference>
<keyword evidence="2" id="KW-0238">DNA-binding</keyword>
<dbReference type="SUPFAM" id="SSF46785">
    <property type="entry name" value="Winged helix' DNA-binding domain"/>
    <property type="match status" value="1"/>
</dbReference>
<proteinExistence type="predicted"/>
<evidence type="ECO:0000256" key="1">
    <source>
        <dbReference type="ARBA" id="ARBA00023015"/>
    </source>
</evidence>
<keyword evidence="7" id="KW-1185">Reference proteome</keyword>